<evidence type="ECO:0000256" key="3">
    <source>
        <dbReference type="ARBA" id="ARBA00022490"/>
    </source>
</evidence>
<reference evidence="10" key="1">
    <citation type="submission" date="2015-07" db="EMBL/GenBank/DDBJ databases">
        <title>Discovery of a poly(ethylene terephthalate assimilation.</title>
        <authorList>
            <person name="Yoshida S."/>
            <person name="Hiraga K."/>
            <person name="Takehana T."/>
            <person name="Taniguchi I."/>
            <person name="Yamaji H."/>
            <person name="Maeda Y."/>
            <person name="Toyohara K."/>
            <person name="Miyamoto K."/>
            <person name="Kimura Y."/>
            <person name="Oda K."/>
        </authorList>
    </citation>
    <scope>NUCLEOTIDE SEQUENCE [LARGE SCALE GENOMIC DNA]</scope>
    <source>
        <strain evidence="10">NBRC 110686 / TISTR 2288 / 201-F6</strain>
    </source>
</reference>
<sequence>MNPPRPPGRRAGFPLRLEQLREPAPPGAAARGPAAAPTAASLPPAAGTPGGRPTPTAAAARAVLRPQAPLQHAAALAAQAATRVPAGQGLDSADVRRRMVERLRAGGLQDEAVAAALAEVPRHAFVDSAWVAQAYEDTSLPLGHGQTISKPSVVARMIALLRGGATARSQGGLGRVLEIGSGCGYQAAVLAHLGRQVVSIERLKALHDRARANLEALPAWRSRIRLVHGDGMLGHPPNAPYDSIIAAAGGEALPPAWLEQLAVGGRLVAPVEDGSRRQVLVVVDRDERGYRRETFEGVAFVPLKSGLVR</sequence>
<gene>
    <name evidence="7" type="primary">pcm</name>
    <name evidence="9" type="ORF">ISF6_4386</name>
</gene>
<dbReference type="RefSeq" id="WP_054022064.1">
    <property type="nucleotide sequence ID" value="NZ_BBYR01000068.1"/>
</dbReference>
<evidence type="ECO:0000256" key="5">
    <source>
        <dbReference type="ARBA" id="ARBA00022679"/>
    </source>
</evidence>
<comment type="similarity">
    <text evidence="2 7">Belongs to the methyltransferase superfamily. L-isoaspartyl/D-aspartyl protein methyltransferase family.</text>
</comment>
<evidence type="ECO:0000256" key="2">
    <source>
        <dbReference type="ARBA" id="ARBA00005369"/>
    </source>
</evidence>
<dbReference type="Pfam" id="PF01135">
    <property type="entry name" value="PCMT"/>
    <property type="match status" value="1"/>
</dbReference>
<keyword evidence="6 7" id="KW-0949">S-adenosyl-L-methionine</keyword>
<dbReference type="GO" id="GO:0030091">
    <property type="term" value="P:protein repair"/>
    <property type="evidence" value="ECO:0007669"/>
    <property type="project" value="UniProtKB-UniRule"/>
</dbReference>
<dbReference type="SUPFAM" id="SSF53335">
    <property type="entry name" value="S-adenosyl-L-methionine-dependent methyltransferases"/>
    <property type="match status" value="1"/>
</dbReference>
<keyword evidence="5 7" id="KW-0808">Transferase</keyword>
<keyword evidence="4 7" id="KW-0489">Methyltransferase</keyword>
<dbReference type="Proteomes" id="UP000037660">
    <property type="component" value="Unassembled WGS sequence"/>
</dbReference>
<comment type="caution">
    <text evidence="9">The sequence shown here is derived from an EMBL/GenBank/DDBJ whole genome shotgun (WGS) entry which is preliminary data.</text>
</comment>
<feature type="region of interest" description="Disordered" evidence="8">
    <location>
        <begin position="1"/>
        <end position="56"/>
    </location>
</feature>
<feature type="compositionally biased region" description="Low complexity" evidence="8">
    <location>
        <begin position="27"/>
        <end position="56"/>
    </location>
</feature>
<keyword evidence="10" id="KW-1185">Reference proteome</keyword>
<evidence type="ECO:0000256" key="6">
    <source>
        <dbReference type="ARBA" id="ARBA00022691"/>
    </source>
</evidence>
<dbReference type="InterPro" id="IPR029063">
    <property type="entry name" value="SAM-dependent_MTases_sf"/>
</dbReference>
<dbReference type="EC" id="2.1.1.77" evidence="7"/>
<protein>
    <recommendedName>
        <fullName evidence="7">Protein-L-isoaspartate O-methyltransferase</fullName>
        <ecNumber evidence="7">2.1.1.77</ecNumber>
    </recommendedName>
    <alternativeName>
        <fullName evidence="7">L-isoaspartyl protein carboxyl methyltransferase</fullName>
    </alternativeName>
    <alternativeName>
        <fullName evidence="7">Protein L-isoaspartyl methyltransferase</fullName>
    </alternativeName>
    <alternativeName>
        <fullName evidence="7">Protein-beta-aspartate methyltransferase</fullName>
        <shortName evidence="7">PIMT</shortName>
    </alternativeName>
</protein>
<dbReference type="NCBIfam" id="TIGR00080">
    <property type="entry name" value="pimt"/>
    <property type="match status" value="1"/>
</dbReference>
<dbReference type="OrthoDB" id="9810066at2"/>
<comment type="catalytic activity">
    <reaction evidence="7">
        <text>[protein]-L-isoaspartate + S-adenosyl-L-methionine = [protein]-L-isoaspartate alpha-methyl ester + S-adenosyl-L-homocysteine</text>
        <dbReference type="Rhea" id="RHEA:12705"/>
        <dbReference type="Rhea" id="RHEA-COMP:12143"/>
        <dbReference type="Rhea" id="RHEA-COMP:12144"/>
        <dbReference type="ChEBI" id="CHEBI:57856"/>
        <dbReference type="ChEBI" id="CHEBI:59789"/>
        <dbReference type="ChEBI" id="CHEBI:90596"/>
        <dbReference type="ChEBI" id="CHEBI:90598"/>
        <dbReference type="EC" id="2.1.1.77"/>
    </reaction>
</comment>
<accession>A0A0K8P6G9</accession>
<dbReference type="GO" id="GO:0032259">
    <property type="term" value="P:methylation"/>
    <property type="evidence" value="ECO:0007669"/>
    <property type="project" value="UniProtKB-KW"/>
</dbReference>
<feature type="active site" evidence="7">
    <location>
        <position position="149"/>
    </location>
</feature>
<organism evidence="9 10">
    <name type="scientific">Piscinibacter sakaiensis</name>
    <name type="common">Ideonella sakaiensis</name>
    <dbReference type="NCBI Taxonomy" id="1547922"/>
    <lineage>
        <taxon>Bacteria</taxon>
        <taxon>Pseudomonadati</taxon>
        <taxon>Pseudomonadota</taxon>
        <taxon>Betaproteobacteria</taxon>
        <taxon>Burkholderiales</taxon>
        <taxon>Sphaerotilaceae</taxon>
        <taxon>Piscinibacter</taxon>
    </lineage>
</organism>
<evidence type="ECO:0000256" key="8">
    <source>
        <dbReference type="SAM" id="MobiDB-lite"/>
    </source>
</evidence>
<comment type="function">
    <text evidence="7">Catalyzes the methyl esterification of L-isoaspartyl residues in peptides and proteins that result from spontaneous decomposition of normal L-aspartyl and L-asparaginyl residues. It plays a role in the repair and/or degradation of damaged proteins.</text>
</comment>
<dbReference type="AlphaFoldDB" id="A0A0K8P6G9"/>
<evidence type="ECO:0000256" key="7">
    <source>
        <dbReference type="HAMAP-Rule" id="MF_00090"/>
    </source>
</evidence>
<dbReference type="PANTHER" id="PTHR11579:SF0">
    <property type="entry name" value="PROTEIN-L-ISOASPARTATE(D-ASPARTATE) O-METHYLTRANSFERASE"/>
    <property type="match status" value="1"/>
</dbReference>
<dbReference type="PANTHER" id="PTHR11579">
    <property type="entry name" value="PROTEIN-L-ISOASPARTATE O-METHYLTRANSFERASE"/>
    <property type="match status" value="1"/>
</dbReference>
<evidence type="ECO:0000313" key="10">
    <source>
        <dbReference type="Proteomes" id="UP000037660"/>
    </source>
</evidence>
<keyword evidence="3 7" id="KW-0963">Cytoplasm</keyword>
<dbReference type="Gene3D" id="3.40.50.150">
    <property type="entry name" value="Vaccinia Virus protein VP39"/>
    <property type="match status" value="1"/>
</dbReference>
<evidence type="ECO:0000256" key="1">
    <source>
        <dbReference type="ARBA" id="ARBA00004496"/>
    </source>
</evidence>
<evidence type="ECO:0000256" key="4">
    <source>
        <dbReference type="ARBA" id="ARBA00022603"/>
    </source>
</evidence>
<comment type="subcellular location">
    <subcellularLocation>
        <location evidence="1 7">Cytoplasm</location>
    </subcellularLocation>
</comment>
<dbReference type="HAMAP" id="MF_00090">
    <property type="entry name" value="PIMT"/>
    <property type="match status" value="1"/>
</dbReference>
<proteinExistence type="inferred from homology"/>
<dbReference type="CDD" id="cd02440">
    <property type="entry name" value="AdoMet_MTases"/>
    <property type="match status" value="1"/>
</dbReference>
<dbReference type="EMBL" id="BBYR01000068">
    <property type="protein sequence ID" value="GAP38192.1"/>
    <property type="molecule type" value="Genomic_DNA"/>
</dbReference>
<dbReference type="InterPro" id="IPR000682">
    <property type="entry name" value="PCMT"/>
</dbReference>
<reference evidence="9 10" key="2">
    <citation type="journal article" date="2016" name="Science">
        <title>A bacterium that degrades and assimilates poly(ethylene terephthalate).</title>
        <authorList>
            <person name="Yoshida S."/>
            <person name="Hiraga K."/>
            <person name="Takehana T."/>
            <person name="Taniguchi I."/>
            <person name="Yamaji H."/>
            <person name="Maeda Y."/>
            <person name="Toyohara K."/>
            <person name="Miyamoto K."/>
            <person name="Kimura Y."/>
            <person name="Oda K."/>
        </authorList>
    </citation>
    <scope>NUCLEOTIDE SEQUENCE [LARGE SCALE GENOMIC DNA]</scope>
    <source>
        <strain evidence="10">NBRC 110686 / TISTR 2288 / 201-F6</strain>
    </source>
</reference>
<dbReference type="NCBIfam" id="NF001453">
    <property type="entry name" value="PRK00312.1"/>
    <property type="match status" value="1"/>
</dbReference>
<dbReference type="GO" id="GO:0004719">
    <property type="term" value="F:protein-L-isoaspartate (D-aspartate) O-methyltransferase activity"/>
    <property type="evidence" value="ECO:0007669"/>
    <property type="project" value="UniProtKB-UniRule"/>
</dbReference>
<evidence type="ECO:0000313" key="9">
    <source>
        <dbReference type="EMBL" id="GAP38192.1"/>
    </source>
</evidence>
<name>A0A0K8P6G9_PISS1</name>
<dbReference type="STRING" id="1547922.ISF6_4386"/>
<dbReference type="GO" id="GO:0005737">
    <property type="term" value="C:cytoplasm"/>
    <property type="evidence" value="ECO:0007669"/>
    <property type="project" value="UniProtKB-SubCell"/>
</dbReference>